<dbReference type="InterPro" id="IPR036388">
    <property type="entry name" value="WH-like_DNA-bd_sf"/>
</dbReference>
<dbReference type="InterPro" id="IPR036390">
    <property type="entry name" value="WH_DNA-bd_sf"/>
</dbReference>
<dbReference type="HOGENOM" id="CLU_062979_2_0_2"/>
<sequence>MNRQELVTALENAGLSPYQADAYVAVLELGTAQATAVADASDVPDPRIYDVLRNLASEGYVEVYEQDSLHVRANSLDPMTADLEERAEQFMTAVDEIEHRWNDPPINDSAVTIVRKFETVLKNAIESVRSASVQVQVSLSVDAFHRLYPALAEATDNGVTVHLSIHTANGPETLPSTEKIADVCSEARYRELPAPFTVIVDRTETFFAPHTGSTNEYGILVNDRTHTYVFHWYFLTTQWDVWEHLYDESSSEPPIRYVDIRYCVQDIRPLVDAGDTVMIRVEGSETDSGSERVVEGEVVDVLTSDATETAAGSITSYAGQVGMTIDTGFDRVSVGGLGAMVEDVEAHRITVLSVE</sequence>
<evidence type="ECO:0000313" key="5">
    <source>
        <dbReference type="Proteomes" id="UP000030649"/>
    </source>
</evidence>
<dbReference type="STRING" id="1238424.J07HQW1_01792"/>
<dbReference type="AlphaFoldDB" id="U1N5P8"/>
<dbReference type="EMBL" id="KE356560">
    <property type="protein sequence ID" value="ERG91758.1"/>
    <property type="molecule type" value="Genomic_DNA"/>
</dbReference>
<dbReference type="PANTHER" id="PTHR34293">
    <property type="entry name" value="HTH-TYPE TRANSCRIPTIONAL REGULATOR TRMBL2"/>
    <property type="match status" value="1"/>
</dbReference>
<dbReference type="InterPro" id="IPR021586">
    <property type="entry name" value="Tscrpt_reg_TrmB_C"/>
</dbReference>
<comment type="similarity">
    <text evidence="1">Belongs to the transcriptional regulator TrmB family.</text>
</comment>
<dbReference type="PANTHER" id="PTHR34293:SF1">
    <property type="entry name" value="HTH-TYPE TRANSCRIPTIONAL REGULATOR TRMBL2"/>
    <property type="match status" value="1"/>
</dbReference>
<dbReference type="Gene3D" id="1.10.10.10">
    <property type="entry name" value="Winged helix-like DNA-binding domain superfamily/Winged helix DNA-binding domain"/>
    <property type="match status" value="1"/>
</dbReference>
<accession>U1N5P8</accession>
<gene>
    <name evidence="4" type="ORF">J07HQW1_01792</name>
</gene>
<feature type="domain" description="Transcription regulator TrmB N-terminal" evidence="2">
    <location>
        <begin position="10"/>
        <end position="66"/>
    </location>
</feature>
<evidence type="ECO:0000256" key="1">
    <source>
        <dbReference type="ARBA" id="ARBA00007287"/>
    </source>
</evidence>
<dbReference type="CDD" id="cd09124">
    <property type="entry name" value="PLDc_like_TrmB_middle"/>
    <property type="match status" value="1"/>
</dbReference>
<evidence type="ECO:0000313" key="4">
    <source>
        <dbReference type="EMBL" id="ERG91758.1"/>
    </source>
</evidence>
<evidence type="ECO:0000259" key="2">
    <source>
        <dbReference type="Pfam" id="PF01978"/>
    </source>
</evidence>
<dbReference type="InterPro" id="IPR002831">
    <property type="entry name" value="Tscrpt_reg_TrmB_N"/>
</dbReference>
<dbReference type="Proteomes" id="UP000030649">
    <property type="component" value="Unassembled WGS sequence"/>
</dbReference>
<dbReference type="SUPFAM" id="SSF46785">
    <property type="entry name" value="Winged helix' DNA-binding domain"/>
    <property type="match status" value="1"/>
</dbReference>
<dbReference type="InterPro" id="IPR051797">
    <property type="entry name" value="TrmB-like"/>
</dbReference>
<reference evidence="4 5" key="1">
    <citation type="journal article" date="2013" name="PLoS ONE">
        <title>Assembly-driven community genomics of a hypersaline microbial ecosystem.</title>
        <authorList>
            <person name="Podell S."/>
            <person name="Ugalde J.A."/>
            <person name="Narasingarao P."/>
            <person name="Banfield J.F."/>
            <person name="Heidelberg K.B."/>
            <person name="Allen E.E."/>
        </authorList>
    </citation>
    <scope>NUCLEOTIDE SEQUENCE [LARGE SCALE GENOMIC DNA]</scope>
    <source>
        <strain evidence="5">J07HQW1</strain>
    </source>
</reference>
<dbReference type="SUPFAM" id="SSF159071">
    <property type="entry name" value="TrmB C-terminal domain-like"/>
    <property type="match status" value="1"/>
</dbReference>
<protein>
    <submittedName>
        <fullName evidence="4">Putative transcriptional regulator</fullName>
    </submittedName>
</protein>
<name>U1N5P8_9EURY</name>
<proteinExistence type="inferred from homology"/>
<evidence type="ECO:0000259" key="3">
    <source>
        <dbReference type="Pfam" id="PF11495"/>
    </source>
</evidence>
<feature type="domain" description="Transcription regulator TrmB C-terminal" evidence="3">
    <location>
        <begin position="111"/>
        <end position="351"/>
    </location>
</feature>
<dbReference type="Pfam" id="PF01978">
    <property type="entry name" value="TrmB"/>
    <property type="match status" value="1"/>
</dbReference>
<organism evidence="4 5">
    <name type="scientific">Haloquadratum walsbyi J07HQW1</name>
    <dbReference type="NCBI Taxonomy" id="1238424"/>
    <lineage>
        <taxon>Archaea</taxon>
        <taxon>Methanobacteriati</taxon>
        <taxon>Methanobacteriota</taxon>
        <taxon>Stenosarchaea group</taxon>
        <taxon>Halobacteria</taxon>
        <taxon>Halobacteriales</taxon>
        <taxon>Haloferacaceae</taxon>
        <taxon>Haloquadratum</taxon>
    </lineage>
</organism>
<dbReference type="Pfam" id="PF11495">
    <property type="entry name" value="Regulator_TrmB"/>
    <property type="match status" value="1"/>
</dbReference>